<reference evidence="3 4" key="1">
    <citation type="journal article" date="2017" name="PLoS Biol.">
        <title>The sea cucumber genome provides insights into morphological evolution and visceral regeneration.</title>
        <authorList>
            <person name="Zhang X."/>
            <person name="Sun L."/>
            <person name="Yuan J."/>
            <person name="Sun Y."/>
            <person name="Gao Y."/>
            <person name="Zhang L."/>
            <person name="Li S."/>
            <person name="Dai H."/>
            <person name="Hamel J.F."/>
            <person name="Liu C."/>
            <person name="Yu Y."/>
            <person name="Liu S."/>
            <person name="Lin W."/>
            <person name="Guo K."/>
            <person name="Jin S."/>
            <person name="Xu P."/>
            <person name="Storey K.B."/>
            <person name="Huan P."/>
            <person name="Zhang T."/>
            <person name="Zhou Y."/>
            <person name="Zhang J."/>
            <person name="Lin C."/>
            <person name="Li X."/>
            <person name="Xing L."/>
            <person name="Huo D."/>
            <person name="Sun M."/>
            <person name="Wang L."/>
            <person name="Mercier A."/>
            <person name="Li F."/>
            <person name="Yang H."/>
            <person name="Xiang J."/>
        </authorList>
    </citation>
    <scope>NUCLEOTIDE SEQUENCE [LARGE SCALE GENOMIC DNA]</scope>
    <source>
        <strain evidence="3">Shaxun</strain>
        <tissue evidence="3">Muscle</tissue>
    </source>
</reference>
<keyword evidence="1" id="KW-0862">Zinc</keyword>
<evidence type="ECO:0000259" key="2">
    <source>
        <dbReference type="PROSITE" id="PS50119"/>
    </source>
</evidence>
<feature type="domain" description="B box-type" evidence="2">
    <location>
        <begin position="99"/>
        <end position="140"/>
    </location>
</feature>
<organism evidence="3 4">
    <name type="scientific">Stichopus japonicus</name>
    <name type="common">Sea cucumber</name>
    <dbReference type="NCBI Taxonomy" id="307972"/>
    <lineage>
        <taxon>Eukaryota</taxon>
        <taxon>Metazoa</taxon>
        <taxon>Echinodermata</taxon>
        <taxon>Eleutherozoa</taxon>
        <taxon>Echinozoa</taxon>
        <taxon>Holothuroidea</taxon>
        <taxon>Aspidochirotacea</taxon>
        <taxon>Aspidochirotida</taxon>
        <taxon>Stichopodidae</taxon>
        <taxon>Apostichopus</taxon>
    </lineage>
</organism>
<evidence type="ECO:0000256" key="1">
    <source>
        <dbReference type="PROSITE-ProRule" id="PRU00024"/>
    </source>
</evidence>
<dbReference type="InterPro" id="IPR000315">
    <property type="entry name" value="Znf_B-box"/>
</dbReference>
<dbReference type="CDD" id="cd19756">
    <property type="entry name" value="Bbox2"/>
    <property type="match status" value="1"/>
</dbReference>
<dbReference type="GO" id="GO:0008270">
    <property type="term" value="F:zinc ion binding"/>
    <property type="evidence" value="ECO:0007669"/>
    <property type="project" value="UniProtKB-KW"/>
</dbReference>
<evidence type="ECO:0000313" key="4">
    <source>
        <dbReference type="Proteomes" id="UP000230750"/>
    </source>
</evidence>
<keyword evidence="1" id="KW-0863">Zinc-finger</keyword>
<proteinExistence type="predicted"/>
<dbReference type="OrthoDB" id="6105938at2759"/>
<dbReference type="PROSITE" id="PS50119">
    <property type="entry name" value="ZF_BBOX"/>
    <property type="match status" value="2"/>
</dbReference>
<comment type="caution">
    <text evidence="3">The sequence shown here is derived from an EMBL/GenBank/DDBJ whole genome shotgun (WGS) entry which is preliminary data.</text>
</comment>
<dbReference type="Pfam" id="PF00643">
    <property type="entry name" value="zf-B_box"/>
    <property type="match status" value="2"/>
</dbReference>
<dbReference type="Proteomes" id="UP000230750">
    <property type="component" value="Unassembled WGS sequence"/>
</dbReference>
<dbReference type="SMART" id="SM00336">
    <property type="entry name" value="BBOX"/>
    <property type="match status" value="2"/>
</dbReference>
<keyword evidence="4" id="KW-1185">Reference proteome</keyword>
<dbReference type="EMBL" id="MRZV01000102">
    <property type="protein sequence ID" value="PIK58782.1"/>
    <property type="molecule type" value="Genomic_DNA"/>
</dbReference>
<gene>
    <name evidence="3" type="ORF">BSL78_04303</name>
</gene>
<protein>
    <recommendedName>
        <fullName evidence="2">B box-type domain-containing protein</fullName>
    </recommendedName>
</protein>
<feature type="domain" description="B box-type" evidence="2">
    <location>
        <begin position="183"/>
        <end position="224"/>
    </location>
</feature>
<dbReference type="SUPFAM" id="SSF57845">
    <property type="entry name" value="B-box zinc-binding domain"/>
    <property type="match status" value="2"/>
</dbReference>
<accession>A0A2G8LEX5</accession>
<dbReference type="InterPro" id="IPR047153">
    <property type="entry name" value="TRIM45/56/19-like"/>
</dbReference>
<keyword evidence="1" id="KW-0479">Metal-binding</keyword>
<dbReference type="PANTHER" id="PTHR25462:SF296">
    <property type="entry name" value="MEIOTIC P26, ISOFORM F"/>
    <property type="match status" value="1"/>
</dbReference>
<name>A0A2G8LEX5_STIJA</name>
<evidence type="ECO:0000313" key="3">
    <source>
        <dbReference type="EMBL" id="PIK58782.1"/>
    </source>
</evidence>
<sequence>MATSSNYSELRAIYEYIQSLVQKNEELSNADVEQLVRRIERFTEKGVKTGHDTIMKQEKQTMKLLIDLLTDHKWTKPANLLIAYRDNYSTSTKTDGACDYTEVCKTHETNPIDFFCKVCAECICLQCLAEVHKGHDTIECSKHASHVKALRKNIDDTKNIAAAKNFPCIDNDSTSTKPDGPCDYTEVCKRHEAHHIEFFCKDCAECICLRCLADAHKGHGTIECSKYKSHAKELGKQIDNIAAESDRCKDMDNYYNKLQEEVVQSYNKICGKITNDLLANLRVIDNIGWQRKQNGSHQQRFERQGSRSQGKT</sequence>
<dbReference type="Gene3D" id="3.30.160.60">
    <property type="entry name" value="Classic Zinc Finger"/>
    <property type="match status" value="2"/>
</dbReference>
<dbReference type="AlphaFoldDB" id="A0A2G8LEX5"/>
<dbReference type="PANTHER" id="PTHR25462">
    <property type="entry name" value="BONUS, ISOFORM C-RELATED"/>
    <property type="match status" value="1"/>
</dbReference>